<reference evidence="2 3" key="1">
    <citation type="journal article" date="2010" name="Genome Biol. Evol.">
        <title>The sequence of a 1.8-mb bacterial linear plasmid reveals a rich evolutionary reservoir of secondary metabolic pathways.</title>
        <authorList>
            <person name="Medema M.H."/>
            <person name="Trefzer A."/>
            <person name="Kovalchuk A."/>
            <person name="van den Berg M."/>
            <person name="Mueller U."/>
            <person name="Heijne W."/>
            <person name="Wu L."/>
            <person name="Alam M.T."/>
            <person name="Ronning C.M."/>
            <person name="Nierman W.C."/>
            <person name="Bovenberg R.A.L."/>
            <person name="Breitling R."/>
            <person name="Takano E."/>
        </authorList>
    </citation>
    <scope>NUCLEOTIDE SEQUENCE [LARGE SCALE GENOMIC DNA]</scope>
    <source>
        <strain evidence="3">ATCC 27064 / DSM 738 / JCM 4710 / NBRC 13307 / NCIMB 12785 / NRRL 3585 / VKM Ac-602</strain>
        <plasmid evidence="2">pSCL4</plasmid>
    </source>
</reference>
<evidence type="ECO:0000256" key="1">
    <source>
        <dbReference type="SAM" id="MobiDB-lite"/>
    </source>
</evidence>
<proteinExistence type="predicted"/>
<gene>
    <name evidence="2" type="ORF">SCLAV_p0925</name>
</gene>
<organism evidence="2 3">
    <name type="scientific">Streptomyces clavuligerus</name>
    <dbReference type="NCBI Taxonomy" id="1901"/>
    <lineage>
        <taxon>Bacteria</taxon>
        <taxon>Bacillati</taxon>
        <taxon>Actinomycetota</taxon>
        <taxon>Actinomycetes</taxon>
        <taxon>Kitasatosporales</taxon>
        <taxon>Streptomycetaceae</taxon>
        <taxon>Streptomyces</taxon>
    </lineage>
</organism>
<evidence type="ECO:0000313" key="2">
    <source>
        <dbReference type="EMBL" id="EFG04412.2"/>
    </source>
</evidence>
<name>B5GMA3_STRCL</name>
<feature type="compositionally biased region" description="Polar residues" evidence="1">
    <location>
        <begin position="44"/>
        <end position="54"/>
    </location>
</feature>
<keyword evidence="3" id="KW-1185">Reference proteome</keyword>
<protein>
    <submittedName>
        <fullName evidence="2">Uncharacterized protein</fullName>
    </submittedName>
</protein>
<dbReference type="Proteomes" id="UP000002357">
    <property type="component" value="Plasmid pSCL4"/>
</dbReference>
<sequence length="61" mass="6546">MRRDHEEMRVIKSPAAKRMAAVAQGRCVSAHQSGGHPKEISPSIGINAQQQISVGQRGAKP</sequence>
<keyword evidence="2" id="KW-0614">Plasmid</keyword>
<dbReference type="EMBL" id="CM000914">
    <property type="protein sequence ID" value="EFG04412.2"/>
    <property type="molecule type" value="Genomic_DNA"/>
</dbReference>
<accession>B5GMA3</accession>
<evidence type="ECO:0000313" key="3">
    <source>
        <dbReference type="Proteomes" id="UP000002357"/>
    </source>
</evidence>
<geneLocation type="plasmid" evidence="2 3">
    <name>pSCL4</name>
</geneLocation>
<feature type="region of interest" description="Disordered" evidence="1">
    <location>
        <begin position="28"/>
        <end position="61"/>
    </location>
</feature>
<dbReference type="AlphaFoldDB" id="B5GMA3"/>